<feature type="region of interest" description="Disordered" evidence="1">
    <location>
        <begin position="42"/>
        <end position="96"/>
    </location>
</feature>
<dbReference type="EMBL" id="AZHW01001373">
    <property type="protein sequence ID" value="ETW92805.1"/>
    <property type="molecule type" value="Genomic_DNA"/>
</dbReference>
<organism evidence="2 3">
    <name type="scientific">Entotheonella factor</name>
    <dbReference type="NCBI Taxonomy" id="1429438"/>
    <lineage>
        <taxon>Bacteria</taxon>
        <taxon>Pseudomonadati</taxon>
        <taxon>Nitrospinota/Tectimicrobiota group</taxon>
        <taxon>Candidatus Tectimicrobiota</taxon>
        <taxon>Candidatus Entotheonellia</taxon>
        <taxon>Candidatus Entotheonellales</taxon>
        <taxon>Candidatus Entotheonellaceae</taxon>
        <taxon>Candidatus Entotheonella</taxon>
    </lineage>
</organism>
<accession>W4L569</accession>
<sequence length="96" mass="10629">MATARIERNIDRHILNLVDAIDVRATDCGTWGFHHPTSSSFGTMTTQPAQPHGYPSVYPNGYSLPHKQLTTGNHESGLGDRAKAERRAILQRHPVV</sequence>
<reference evidence="2 3" key="1">
    <citation type="journal article" date="2014" name="Nature">
        <title>An environmental bacterial taxon with a large and distinct metabolic repertoire.</title>
        <authorList>
            <person name="Wilson M.C."/>
            <person name="Mori T."/>
            <person name="Ruckert C."/>
            <person name="Uria A.R."/>
            <person name="Helf M.J."/>
            <person name="Takada K."/>
            <person name="Gernert C."/>
            <person name="Steffens U.A."/>
            <person name="Heycke N."/>
            <person name="Schmitt S."/>
            <person name="Rinke C."/>
            <person name="Helfrich E.J."/>
            <person name="Brachmann A.O."/>
            <person name="Gurgui C."/>
            <person name="Wakimoto T."/>
            <person name="Kracht M."/>
            <person name="Crusemann M."/>
            <person name="Hentschel U."/>
            <person name="Abe I."/>
            <person name="Matsunaga S."/>
            <person name="Kalinowski J."/>
            <person name="Takeyama H."/>
            <person name="Piel J."/>
        </authorList>
    </citation>
    <scope>NUCLEOTIDE SEQUENCE [LARGE SCALE GENOMIC DNA]</scope>
    <source>
        <strain evidence="3">TSY1</strain>
    </source>
</reference>
<dbReference type="AlphaFoldDB" id="W4L569"/>
<gene>
    <name evidence="2" type="ORF">ETSY1_42060</name>
</gene>
<dbReference type="Proteomes" id="UP000019141">
    <property type="component" value="Unassembled WGS sequence"/>
</dbReference>
<proteinExistence type="predicted"/>
<feature type="compositionally biased region" description="Basic and acidic residues" evidence="1">
    <location>
        <begin position="77"/>
        <end position="88"/>
    </location>
</feature>
<evidence type="ECO:0000313" key="3">
    <source>
        <dbReference type="Proteomes" id="UP000019141"/>
    </source>
</evidence>
<comment type="caution">
    <text evidence="2">The sequence shown here is derived from an EMBL/GenBank/DDBJ whole genome shotgun (WGS) entry which is preliminary data.</text>
</comment>
<evidence type="ECO:0000313" key="2">
    <source>
        <dbReference type="EMBL" id="ETW92805.1"/>
    </source>
</evidence>
<evidence type="ECO:0000256" key="1">
    <source>
        <dbReference type="SAM" id="MobiDB-lite"/>
    </source>
</evidence>
<dbReference type="HOGENOM" id="CLU_2354540_0_0_7"/>
<keyword evidence="3" id="KW-1185">Reference proteome</keyword>
<protein>
    <submittedName>
        <fullName evidence="2">Uncharacterized protein</fullName>
    </submittedName>
</protein>
<name>W4L569_ENTF1</name>